<evidence type="ECO:0000313" key="2">
    <source>
        <dbReference type="EMBL" id="EHM41603.1"/>
    </source>
</evidence>
<organism evidence="2 3">
    <name type="scientific">Hafnia alvei ATCC 51873</name>
    <dbReference type="NCBI Taxonomy" id="1002364"/>
    <lineage>
        <taxon>Bacteria</taxon>
        <taxon>Pseudomonadati</taxon>
        <taxon>Pseudomonadota</taxon>
        <taxon>Gammaproteobacteria</taxon>
        <taxon>Enterobacterales</taxon>
        <taxon>Hafniaceae</taxon>
        <taxon>Hafnia</taxon>
    </lineage>
</organism>
<feature type="compositionally biased region" description="Basic residues" evidence="1">
    <location>
        <begin position="54"/>
        <end position="69"/>
    </location>
</feature>
<feature type="region of interest" description="Disordered" evidence="1">
    <location>
        <begin position="37"/>
        <end position="69"/>
    </location>
</feature>
<protein>
    <submittedName>
        <fullName evidence="2">Uncharacterized protein</fullName>
    </submittedName>
</protein>
<dbReference type="Proteomes" id="UP000005959">
    <property type="component" value="Unassembled WGS sequence"/>
</dbReference>
<accession>G9Y883</accession>
<evidence type="ECO:0000313" key="3">
    <source>
        <dbReference type="Proteomes" id="UP000005959"/>
    </source>
</evidence>
<comment type="caution">
    <text evidence="2">The sequence shown here is derived from an EMBL/GenBank/DDBJ whole genome shotgun (WGS) entry which is preliminary data.</text>
</comment>
<reference evidence="2 3" key="1">
    <citation type="submission" date="2011-08" db="EMBL/GenBank/DDBJ databases">
        <authorList>
            <person name="Weinstock G."/>
            <person name="Sodergren E."/>
            <person name="Clifton S."/>
            <person name="Fulton L."/>
            <person name="Fulton B."/>
            <person name="Courtney L."/>
            <person name="Fronick C."/>
            <person name="Harrison M."/>
            <person name="Strong C."/>
            <person name="Farmer C."/>
            <person name="Delahaunty K."/>
            <person name="Markovic C."/>
            <person name="Hall O."/>
            <person name="Minx P."/>
            <person name="Tomlinson C."/>
            <person name="Mitreva M."/>
            <person name="Hou S."/>
            <person name="Chen J."/>
            <person name="Wollam A."/>
            <person name="Pepin K.H."/>
            <person name="Johnson M."/>
            <person name="Bhonagiri V."/>
            <person name="Zhang X."/>
            <person name="Suruliraj S."/>
            <person name="Warren W."/>
            <person name="Chinwalla A."/>
            <person name="Mardis E.R."/>
            <person name="Wilson R.K."/>
        </authorList>
    </citation>
    <scope>NUCLEOTIDE SEQUENCE [LARGE SCALE GENOMIC DNA]</scope>
    <source>
        <strain evidence="2 3">ATCC 51873</strain>
    </source>
</reference>
<proteinExistence type="predicted"/>
<feature type="compositionally biased region" description="Basic and acidic residues" evidence="1">
    <location>
        <begin position="37"/>
        <end position="46"/>
    </location>
</feature>
<dbReference type="HOGENOM" id="CLU_2770133_0_0_6"/>
<dbReference type="EMBL" id="AGCI01000066">
    <property type="protein sequence ID" value="EHM41603.1"/>
    <property type="molecule type" value="Genomic_DNA"/>
</dbReference>
<sequence>MNVSTHTSIIRAKKKNEQLIDIIQLVSLGVLLRRRKKCDDETRNDDASTFMSKKMSRAKKANFRPSHKR</sequence>
<dbReference type="AlphaFoldDB" id="G9Y883"/>
<name>G9Y883_HAFAL</name>
<gene>
    <name evidence="2" type="ORF">HMPREF0454_02794</name>
</gene>
<evidence type="ECO:0000256" key="1">
    <source>
        <dbReference type="SAM" id="MobiDB-lite"/>
    </source>
</evidence>